<name>A0A397UXD9_9GLOM</name>
<keyword evidence="1" id="KW-0812">Transmembrane</keyword>
<protein>
    <submittedName>
        <fullName evidence="2">Uncharacterized protein</fullName>
    </submittedName>
</protein>
<keyword evidence="1" id="KW-1133">Transmembrane helix</keyword>
<comment type="caution">
    <text evidence="2">The sequence shown here is derived from an EMBL/GenBank/DDBJ whole genome shotgun (WGS) entry which is preliminary data.</text>
</comment>
<keyword evidence="3" id="KW-1185">Reference proteome</keyword>
<dbReference type="AlphaFoldDB" id="A0A397UXD9"/>
<organism evidence="2 3">
    <name type="scientific">Gigaspora rosea</name>
    <dbReference type="NCBI Taxonomy" id="44941"/>
    <lineage>
        <taxon>Eukaryota</taxon>
        <taxon>Fungi</taxon>
        <taxon>Fungi incertae sedis</taxon>
        <taxon>Mucoromycota</taxon>
        <taxon>Glomeromycotina</taxon>
        <taxon>Glomeromycetes</taxon>
        <taxon>Diversisporales</taxon>
        <taxon>Gigasporaceae</taxon>
        <taxon>Gigaspora</taxon>
    </lineage>
</organism>
<sequence length="58" mass="6948">MVVLSGDRPNSVNVRFRIRLVGIYPVDPLLTLLWYFPSSWYLYELIKLQLFYDDYAFA</sequence>
<reference evidence="2 3" key="1">
    <citation type="submission" date="2018-06" db="EMBL/GenBank/DDBJ databases">
        <title>Comparative genomics reveals the genomic features of Rhizophagus irregularis, R. cerebriforme, R. diaphanum and Gigaspora rosea, and their symbiotic lifestyle signature.</title>
        <authorList>
            <person name="Morin E."/>
            <person name="San Clemente H."/>
            <person name="Chen E.C.H."/>
            <person name="De La Providencia I."/>
            <person name="Hainaut M."/>
            <person name="Kuo A."/>
            <person name="Kohler A."/>
            <person name="Murat C."/>
            <person name="Tang N."/>
            <person name="Roy S."/>
            <person name="Loubradou J."/>
            <person name="Henrissat B."/>
            <person name="Grigoriev I.V."/>
            <person name="Corradi N."/>
            <person name="Roux C."/>
            <person name="Martin F.M."/>
        </authorList>
    </citation>
    <scope>NUCLEOTIDE SEQUENCE [LARGE SCALE GENOMIC DNA]</scope>
    <source>
        <strain evidence="2 3">DAOM 194757</strain>
    </source>
</reference>
<proteinExistence type="predicted"/>
<evidence type="ECO:0000256" key="1">
    <source>
        <dbReference type="SAM" id="Phobius"/>
    </source>
</evidence>
<evidence type="ECO:0000313" key="3">
    <source>
        <dbReference type="Proteomes" id="UP000266673"/>
    </source>
</evidence>
<keyword evidence="1" id="KW-0472">Membrane</keyword>
<dbReference type="EMBL" id="QKWP01001049">
    <property type="protein sequence ID" value="RIB12193.1"/>
    <property type="molecule type" value="Genomic_DNA"/>
</dbReference>
<gene>
    <name evidence="2" type="ORF">C2G38_2101599</name>
</gene>
<dbReference type="Proteomes" id="UP000266673">
    <property type="component" value="Unassembled WGS sequence"/>
</dbReference>
<feature type="transmembrane region" description="Helical" evidence="1">
    <location>
        <begin position="21"/>
        <end position="43"/>
    </location>
</feature>
<accession>A0A397UXD9</accession>
<evidence type="ECO:0000313" key="2">
    <source>
        <dbReference type="EMBL" id="RIB12193.1"/>
    </source>
</evidence>